<dbReference type="GO" id="GO:0008486">
    <property type="term" value="F:diphosphoinositol-polyphosphate diphosphatase activity"/>
    <property type="evidence" value="ECO:0007669"/>
    <property type="project" value="UniProtKB-EC"/>
</dbReference>
<comment type="catalytic activity">
    <reaction evidence="2">
        <text>3,5-bis(diphospho)-1D-myo-inositol 1,2,4,6-tetrakisphosphate + H2O = 3-diphospho-1D-myo-inositol 1,2,4,5,6-pentakisphosphate + phosphate + 2 H(+)</text>
        <dbReference type="Rhea" id="RHEA:56312"/>
        <dbReference type="ChEBI" id="CHEBI:15377"/>
        <dbReference type="ChEBI" id="CHEBI:15378"/>
        <dbReference type="ChEBI" id="CHEBI:43474"/>
        <dbReference type="ChEBI" id="CHEBI:140372"/>
        <dbReference type="ChEBI" id="CHEBI:140374"/>
        <dbReference type="EC" id="3.6.1.52"/>
    </reaction>
    <physiologicalReaction direction="left-to-right" evidence="2">
        <dbReference type="Rhea" id="RHEA:56313"/>
    </physiologicalReaction>
</comment>
<dbReference type="SUPFAM" id="SSF52799">
    <property type="entry name" value="(Phosphotyrosine protein) phosphatases II"/>
    <property type="match status" value="2"/>
</dbReference>
<reference evidence="5 6" key="1">
    <citation type="journal article" date="2024" name="Plant Biotechnol. J.">
        <title>Dendrobium thyrsiflorum genome and its molecular insights into genes involved in important horticultural traits.</title>
        <authorList>
            <person name="Chen B."/>
            <person name="Wang J.Y."/>
            <person name="Zheng P.J."/>
            <person name="Li K.L."/>
            <person name="Liang Y.M."/>
            <person name="Chen X.F."/>
            <person name="Zhang C."/>
            <person name="Zhao X."/>
            <person name="He X."/>
            <person name="Zhang G.Q."/>
            <person name="Liu Z.J."/>
            <person name="Xu Q."/>
        </authorList>
    </citation>
    <scope>NUCLEOTIDE SEQUENCE [LARGE SCALE GENOMIC DNA]</scope>
    <source>
        <strain evidence="5">GZMU011</strain>
    </source>
</reference>
<dbReference type="PANTHER" id="PTHR31126">
    <property type="entry name" value="TYROSINE-PROTEIN PHOSPHATASE"/>
    <property type="match status" value="1"/>
</dbReference>
<dbReference type="Gene3D" id="3.90.190.10">
    <property type="entry name" value="Protein tyrosine phosphatase superfamily"/>
    <property type="match status" value="2"/>
</dbReference>
<dbReference type="AlphaFoldDB" id="A0ABD0USP6"/>
<dbReference type="PROSITE" id="PS00383">
    <property type="entry name" value="TYR_PHOSPHATASE_1"/>
    <property type="match status" value="1"/>
</dbReference>
<organism evidence="5 6">
    <name type="scientific">Dendrobium thyrsiflorum</name>
    <name type="common">Pinecone-like raceme dendrobium</name>
    <name type="synonym">Orchid</name>
    <dbReference type="NCBI Taxonomy" id="117978"/>
    <lineage>
        <taxon>Eukaryota</taxon>
        <taxon>Viridiplantae</taxon>
        <taxon>Streptophyta</taxon>
        <taxon>Embryophyta</taxon>
        <taxon>Tracheophyta</taxon>
        <taxon>Spermatophyta</taxon>
        <taxon>Magnoliopsida</taxon>
        <taxon>Liliopsida</taxon>
        <taxon>Asparagales</taxon>
        <taxon>Orchidaceae</taxon>
        <taxon>Epidendroideae</taxon>
        <taxon>Malaxideae</taxon>
        <taxon>Dendrobiinae</taxon>
        <taxon>Dendrobium</taxon>
    </lineage>
</organism>
<evidence type="ECO:0000256" key="4">
    <source>
        <dbReference type="SAM" id="MobiDB-lite"/>
    </source>
</evidence>
<evidence type="ECO:0000313" key="5">
    <source>
        <dbReference type="EMBL" id="KAL0915645.1"/>
    </source>
</evidence>
<evidence type="ECO:0000256" key="2">
    <source>
        <dbReference type="ARBA" id="ARBA00047562"/>
    </source>
</evidence>
<evidence type="ECO:0000313" key="6">
    <source>
        <dbReference type="Proteomes" id="UP001552299"/>
    </source>
</evidence>
<name>A0ABD0USP6_DENTH</name>
<dbReference type="InterPro" id="IPR016130">
    <property type="entry name" value="Tyr_Pase_AS"/>
</dbReference>
<dbReference type="EMBL" id="JANQDX010000012">
    <property type="protein sequence ID" value="KAL0915645.1"/>
    <property type="molecule type" value="Genomic_DNA"/>
</dbReference>
<evidence type="ECO:0000256" key="3">
    <source>
        <dbReference type="ARBA" id="ARBA00048424"/>
    </source>
</evidence>
<proteinExistence type="predicted"/>
<feature type="region of interest" description="Disordered" evidence="4">
    <location>
        <begin position="149"/>
        <end position="172"/>
    </location>
</feature>
<dbReference type="Proteomes" id="UP001552299">
    <property type="component" value="Unassembled WGS sequence"/>
</dbReference>
<comment type="caution">
    <text evidence="5">The sequence shown here is derived from an EMBL/GenBank/DDBJ whole genome shotgun (WGS) entry which is preliminary data.</text>
</comment>
<dbReference type="PRINTS" id="PR01911">
    <property type="entry name" value="PFDSPHPHTASE"/>
</dbReference>
<keyword evidence="1" id="KW-0378">Hydrolase</keyword>
<evidence type="ECO:0008006" key="7">
    <source>
        <dbReference type="Google" id="ProtNLM"/>
    </source>
</evidence>
<accession>A0ABD0USP6</accession>
<dbReference type="InterPro" id="IPR020428">
    <property type="entry name" value="PFA-DSPs"/>
</dbReference>
<dbReference type="Pfam" id="PF03162">
    <property type="entry name" value="Y_phosphatase2"/>
    <property type="match status" value="2"/>
</dbReference>
<protein>
    <recommendedName>
        <fullName evidence="7">Tyrosine-protein phosphatase At1g05000</fullName>
    </recommendedName>
</protein>
<dbReference type="PANTHER" id="PTHR31126:SF69">
    <property type="entry name" value="OS09G0135700 PROTEIN"/>
    <property type="match status" value="1"/>
</dbReference>
<keyword evidence="6" id="KW-1185">Reference proteome</keyword>
<dbReference type="InterPro" id="IPR004861">
    <property type="entry name" value="Siw14-like"/>
</dbReference>
<gene>
    <name evidence="5" type="ORF">M5K25_016078</name>
</gene>
<evidence type="ECO:0000256" key="1">
    <source>
        <dbReference type="ARBA" id="ARBA00022801"/>
    </source>
</evidence>
<sequence length="476" mass="55241">MEEYDDDDDDEVIDKSCYSPPMIFGPAREGGEDLFVPPLNFAMVDNGVFRSGFPDVANFSFLQTLKLRSVLCLCPEPYPEANWEFLRSNGIRLFQFGIEGGKIHLGLLKILEMRQLVILIMLFGCHKLKSSDIDRFSLVVAARRRHLDRRAPKAAKRPVQEGEKKQVGRKKATPTLPKTVVIPKERKNVPHLGSDTEEEDVTPTKSQKVCQSTTKKKKKVEYLDSDYDYESTYASTVQCVFSRRIDSLSISDSVFVVTCIPMQHFKEITPREVYNVEELITFYVPPHRKRGGLGSLFYKAGEREEETNYDWFHRLVDSGELIPTRMPRYNTKNIRRMLRRQANTRTSKQLLRFCLNLWYRRNPHALWRKDIIARRGLGYVEPFVNIPDDTIREALKVVLDVRNLPLLIHCKRGKHRTGCLVGCLRKLQRWCLTSVFDEYQRFAAAKTRVSDQRFMELFDISSLKHLPMSFSCSRIS</sequence>
<dbReference type="InterPro" id="IPR029021">
    <property type="entry name" value="Prot-tyrosine_phosphatase-like"/>
</dbReference>
<comment type="catalytic activity">
    <reaction evidence="3">
        <text>6-diphospho-1D-myo-inositol pentakisphosphate + H2O = 1D-myo-inositol hexakisphosphate + phosphate + H(+)</text>
        <dbReference type="Rhea" id="RHEA:79703"/>
        <dbReference type="ChEBI" id="CHEBI:15377"/>
        <dbReference type="ChEBI" id="CHEBI:15378"/>
        <dbReference type="ChEBI" id="CHEBI:43474"/>
        <dbReference type="ChEBI" id="CHEBI:58130"/>
        <dbReference type="ChEBI" id="CHEBI:230534"/>
        <dbReference type="EC" id="3.6.1.52"/>
    </reaction>
    <physiologicalReaction direction="left-to-right" evidence="3">
        <dbReference type="Rhea" id="RHEA:79704"/>
    </physiologicalReaction>
</comment>